<dbReference type="PROSITE" id="PS51257">
    <property type="entry name" value="PROKAR_LIPOPROTEIN"/>
    <property type="match status" value="1"/>
</dbReference>
<evidence type="ECO:0000313" key="3">
    <source>
        <dbReference type="Proteomes" id="UP000254235"/>
    </source>
</evidence>
<dbReference type="EMBL" id="UGTP01000004">
    <property type="protein sequence ID" value="SUC37910.1"/>
    <property type="molecule type" value="Genomic_DNA"/>
</dbReference>
<dbReference type="RefSeq" id="WP_115084245.1">
    <property type="nucleotide sequence ID" value="NZ_UGTP01000004.1"/>
</dbReference>
<evidence type="ECO:0000313" key="2">
    <source>
        <dbReference type="EMBL" id="SUC37910.1"/>
    </source>
</evidence>
<gene>
    <name evidence="2" type="ORF">NCTC13043_02409</name>
</gene>
<feature type="chain" id="PRO_5016656751" description="Fimbrillin family protein" evidence="1">
    <location>
        <begin position="19"/>
        <end position="615"/>
    </location>
</feature>
<proteinExistence type="predicted"/>
<dbReference type="AlphaFoldDB" id="A0A379GA51"/>
<name>A0A379GA51_9BACT</name>
<accession>A0A379GA51</accession>
<reference evidence="2 3" key="1">
    <citation type="submission" date="2018-06" db="EMBL/GenBank/DDBJ databases">
        <authorList>
            <consortium name="Pathogen Informatics"/>
            <person name="Doyle S."/>
        </authorList>
    </citation>
    <scope>NUCLEOTIDE SEQUENCE [LARGE SCALE GENOMIC DNA]</scope>
    <source>
        <strain evidence="2 3">NCTC13043</strain>
    </source>
</reference>
<dbReference type="OrthoDB" id="1080756at2"/>
<keyword evidence="1" id="KW-0732">Signal</keyword>
<dbReference type="GeneID" id="78572020"/>
<organism evidence="2 3">
    <name type="scientific">Prevotella pallens</name>
    <dbReference type="NCBI Taxonomy" id="60133"/>
    <lineage>
        <taxon>Bacteria</taxon>
        <taxon>Pseudomonadati</taxon>
        <taxon>Bacteroidota</taxon>
        <taxon>Bacteroidia</taxon>
        <taxon>Bacteroidales</taxon>
        <taxon>Prevotellaceae</taxon>
        <taxon>Prevotella</taxon>
    </lineage>
</organism>
<dbReference type="Proteomes" id="UP000254235">
    <property type="component" value="Unassembled WGS sequence"/>
</dbReference>
<sequence length="615" mass="67648">MKNRILLPLICMAISIFAASCSSEAVDYPEEKEQMITLSVSAGTEDDVATSRAVLVEKEGSQSPWKWETGDQLMLVITDAAGGKTVHKLALKSTKRDGLSGEFEGQVPASLITNTSTYRFFYIGKTADGSADRTISASDLSAGKFNIDLTQQTGELKDLKRNCVLMGTGKVVTNSDGKAVTDGNVTLKNLFAVAHFAITANNNTPLTKVGLRGKGVYASANVDLGTGAVTGVSEIGTEVDPETNIFFPAGKTNFYVTFVPGSVAPSFDGYYSESYTSVVTAKPEERNYDADKSFVYYKNAKAKFSVSGTQQVAITNGNMQYVMPIATYTNEMKAKTLEANTLVRWKNSVPLKLKGIRTVHPGYYRLAPEQWETAIPKTSRTNADYNIETIEVGGKKYASPEKYRIFDLPSWGTLNNPTLLENSFSATSDDVVNQYDYGHMLKVGNQDTRVMTSDEWAYLMPDKLILPNNKRVWRESGVTAAKWARCHIKATSERADDPVWLRGCLIFPDNMPVSEAKALFKSFGDFGHWSNADTNETTFELIRNSGAVFIPLTAYREGGKSLLKEWGRHGNYSTSSRSGQNVLHVKITPLAAVFIGFYDYTDKDQGCATRLVQNY</sequence>
<evidence type="ECO:0000256" key="1">
    <source>
        <dbReference type="SAM" id="SignalP"/>
    </source>
</evidence>
<evidence type="ECO:0008006" key="4">
    <source>
        <dbReference type="Google" id="ProtNLM"/>
    </source>
</evidence>
<feature type="signal peptide" evidence="1">
    <location>
        <begin position="1"/>
        <end position="18"/>
    </location>
</feature>
<protein>
    <recommendedName>
        <fullName evidence="4">Fimbrillin family protein</fullName>
    </recommendedName>
</protein>